<organism evidence="9 10">
    <name type="scientific">Enterococcus durans</name>
    <dbReference type="NCBI Taxonomy" id="53345"/>
    <lineage>
        <taxon>Bacteria</taxon>
        <taxon>Bacillati</taxon>
        <taxon>Bacillota</taxon>
        <taxon>Bacilli</taxon>
        <taxon>Lactobacillales</taxon>
        <taxon>Enterococcaceae</taxon>
        <taxon>Enterococcus</taxon>
    </lineage>
</organism>
<sequence>MKQIEKLLLRQLIDHQGEYVTSRSLASELSLSDRTIRNYMKVIKDEVEEHGGKLSAKQGQGYQLEIFDHLEFSRFLKQREVAFRSDLQVTEFFESEDRQKYLLNKSLLEDEAIFIEDLEDELFISRSSLVNDIHEIKKKLLPYALRIISKPHQGMWIEGHEQDKRHFIMDIFFGNHYTNSLKEYLGTSHFFKEINIEELVIIILDEIREVNLKVSDFIIQNLTLHLALAIKRVREGFHIEGIPLTEDIASRLEFQVSKNIMARIERVMQVVFPEEEVFYLALHLMAKSNREEKVTDQELLAELTVTLNQFAQFFHRPLNEDHQLKNGLLNHLAPMLVRLERGITLENPLKEEIMKEDRQAFEQTKQLFSQMPLLSNYEINDDEWAYLTLHIMAALEKIKSTHKIHALIICATGYGSAQLLKNRVLSEFGETIVVTNVKGYYEINEAVLKEADMIISSIDLSTMFFKIPVLHVSVFLNSQDIQKIRETIAECLPCQSIKKESISLPAEKKQHYYQQLLSEKWFTVYAQQPTKEEVIQELLQLLGQEEANEYLFEMTEQIKRREKMGQIIFSENIVVPHPAIPIGATTKIAVALIPGGMTWDEHEGIQFVFLVSPSFIENEGITVVTKAIVRFIDRTDLQHHILATPTFHNFNDQFSQMVE</sequence>
<keyword evidence="2" id="KW-0677">Repeat</keyword>
<evidence type="ECO:0000256" key="2">
    <source>
        <dbReference type="ARBA" id="ARBA00022737"/>
    </source>
</evidence>
<dbReference type="EMBL" id="LEPB01000010">
    <property type="protein sequence ID" value="RCA09403.1"/>
    <property type="molecule type" value="Genomic_DNA"/>
</dbReference>
<dbReference type="Pfam" id="PF00874">
    <property type="entry name" value="PRD"/>
    <property type="match status" value="2"/>
</dbReference>
<keyword evidence="4" id="KW-0010">Activator</keyword>
<reference evidence="9 10" key="1">
    <citation type="submission" date="2015-06" db="EMBL/GenBank/DDBJ databases">
        <title>The Genome Sequence of Enterococcus durans 4EA1.</title>
        <authorList>
            <consortium name="The Broad Institute Genomics Platform"/>
            <consortium name="The Broad Institute Genome Sequencing Center for Infectious Disease"/>
            <person name="Earl A.M."/>
            <person name="Van Tyne D."/>
            <person name="Lebreton F."/>
            <person name="Saavedra J.T."/>
            <person name="Gilmore M.S."/>
            <person name="Manson Mcguire A."/>
            <person name="Clock S."/>
            <person name="Crupain M."/>
            <person name="Rangan U."/>
            <person name="Young S."/>
            <person name="Abouelleil A."/>
            <person name="Cao P."/>
            <person name="Chapman S.B."/>
            <person name="Griggs A."/>
            <person name="Priest M."/>
            <person name="Shea T."/>
            <person name="Wortman J."/>
            <person name="Nusbaum C."/>
            <person name="Birren B."/>
        </authorList>
    </citation>
    <scope>NUCLEOTIDE SEQUENCE [LARGE SCALE GENOMIC DNA]</scope>
    <source>
        <strain evidence="9 10">4EA1</strain>
    </source>
</reference>
<evidence type="ECO:0000313" key="10">
    <source>
        <dbReference type="Proteomes" id="UP000252797"/>
    </source>
</evidence>
<dbReference type="AlphaFoldDB" id="A0A367CCX2"/>
<dbReference type="Pfam" id="PF00359">
    <property type="entry name" value="PTS_EIIA_2"/>
    <property type="match status" value="1"/>
</dbReference>
<comment type="caution">
    <text evidence="9">The sequence shown here is derived from an EMBL/GenBank/DDBJ whole genome shotgun (WGS) entry which is preliminary data.</text>
</comment>
<evidence type="ECO:0000256" key="4">
    <source>
        <dbReference type="ARBA" id="ARBA00023159"/>
    </source>
</evidence>
<dbReference type="InterPro" id="IPR050661">
    <property type="entry name" value="BglG_antiterminators"/>
</dbReference>
<evidence type="ECO:0000313" key="9">
    <source>
        <dbReference type="EMBL" id="RCA09403.1"/>
    </source>
</evidence>
<gene>
    <name evidence="9" type="ORF">EA71_03101</name>
</gene>
<dbReference type="Gene3D" id="1.10.10.10">
    <property type="entry name" value="Winged helix-like DNA-binding domain superfamily/Winged helix DNA-binding domain"/>
    <property type="match status" value="1"/>
</dbReference>
<name>A0A367CCX2_9ENTE</name>
<dbReference type="Pfam" id="PF05043">
    <property type="entry name" value="Mga"/>
    <property type="match status" value="1"/>
</dbReference>
<dbReference type="SUPFAM" id="SSF63520">
    <property type="entry name" value="PTS-regulatory domain, PRD"/>
    <property type="match status" value="2"/>
</dbReference>
<dbReference type="RefSeq" id="WP_113846496.1">
    <property type="nucleotide sequence ID" value="NZ_LEPB01000010.1"/>
</dbReference>
<dbReference type="Proteomes" id="UP000252797">
    <property type="component" value="Unassembled WGS sequence"/>
</dbReference>
<protein>
    <submittedName>
        <fullName evidence="9">Transcriptional antiterminator bglG</fullName>
    </submittedName>
</protein>
<dbReference type="Gene3D" id="3.40.930.10">
    <property type="entry name" value="Mannitol-specific EII, Chain A"/>
    <property type="match status" value="1"/>
</dbReference>
<dbReference type="GO" id="GO:0009401">
    <property type="term" value="P:phosphoenolpyruvate-dependent sugar phosphotransferase system"/>
    <property type="evidence" value="ECO:0007669"/>
    <property type="project" value="InterPro"/>
</dbReference>
<dbReference type="PANTHER" id="PTHR30185:SF18">
    <property type="entry name" value="TRANSCRIPTIONAL REGULATOR MTLR"/>
    <property type="match status" value="1"/>
</dbReference>
<dbReference type="InterPro" id="IPR007737">
    <property type="entry name" value="Mga_HTH"/>
</dbReference>
<evidence type="ECO:0000256" key="1">
    <source>
        <dbReference type="ARBA" id="ARBA00022679"/>
    </source>
</evidence>
<dbReference type="InterPro" id="IPR036634">
    <property type="entry name" value="PRD_sf"/>
</dbReference>
<dbReference type="PANTHER" id="PTHR30185">
    <property type="entry name" value="CRYPTIC BETA-GLUCOSIDE BGL OPERON ANTITERMINATOR"/>
    <property type="match status" value="1"/>
</dbReference>
<dbReference type="Gene3D" id="1.10.1790.10">
    <property type="entry name" value="PRD domain"/>
    <property type="match status" value="2"/>
</dbReference>
<dbReference type="InterPro" id="IPR002178">
    <property type="entry name" value="PTS_EIIA_type-2_dom"/>
</dbReference>
<dbReference type="InterPro" id="IPR013196">
    <property type="entry name" value="HTH_11"/>
</dbReference>
<feature type="domain" description="PTS EIIB type-2" evidence="7">
    <location>
        <begin position="404"/>
        <end position="496"/>
    </location>
</feature>
<dbReference type="PROSITE" id="PS51099">
    <property type="entry name" value="PTS_EIIB_TYPE_2"/>
    <property type="match status" value="1"/>
</dbReference>
<dbReference type="InterPro" id="IPR036388">
    <property type="entry name" value="WH-like_DNA-bd_sf"/>
</dbReference>
<feature type="domain" description="PRD" evidence="8">
    <location>
        <begin position="188"/>
        <end position="293"/>
    </location>
</feature>
<evidence type="ECO:0000256" key="3">
    <source>
        <dbReference type="ARBA" id="ARBA00023015"/>
    </source>
</evidence>
<keyword evidence="5" id="KW-0804">Transcription</keyword>
<dbReference type="PROSITE" id="PS51372">
    <property type="entry name" value="PRD_2"/>
    <property type="match status" value="2"/>
</dbReference>
<feature type="domain" description="PRD" evidence="8">
    <location>
        <begin position="294"/>
        <end position="401"/>
    </location>
</feature>
<evidence type="ECO:0000259" key="6">
    <source>
        <dbReference type="PROSITE" id="PS51094"/>
    </source>
</evidence>
<dbReference type="InterPro" id="IPR013011">
    <property type="entry name" value="PTS_EIIB_2"/>
</dbReference>
<dbReference type="SUPFAM" id="SSF52794">
    <property type="entry name" value="PTS system IIB component-like"/>
    <property type="match status" value="1"/>
</dbReference>
<dbReference type="Gene3D" id="3.40.50.2300">
    <property type="match status" value="1"/>
</dbReference>
<evidence type="ECO:0000256" key="5">
    <source>
        <dbReference type="ARBA" id="ARBA00023163"/>
    </source>
</evidence>
<evidence type="ECO:0000259" key="7">
    <source>
        <dbReference type="PROSITE" id="PS51099"/>
    </source>
</evidence>
<feature type="domain" description="PTS EIIA type-2" evidence="6">
    <location>
        <begin position="515"/>
        <end position="657"/>
    </location>
</feature>
<dbReference type="GO" id="GO:0006355">
    <property type="term" value="P:regulation of DNA-templated transcription"/>
    <property type="evidence" value="ECO:0007669"/>
    <property type="project" value="InterPro"/>
</dbReference>
<dbReference type="SUPFAM" id="SSF55804">
    <property type="entry name" value="Phoshotransferase/anion transport protein"/>
    <property type="match status" value="1"/>
</dbReference>
<dbReference type="CDD" id="cd05568">
    <property type="entry name" value="PTS_IIB_bgl_like"/>
    <property type="match status" value="1"/>
</dbReference>
<dbReference type="Pfam" id="PF08279">
    <property type="entry name" value="HTH_11"/>
    <property type="match status" value="1"/>
</dbReference>
<keyword evidence="1" id="KW-0808">Transferase</keyword>
<dbReference type="InterPro" id="IPR036095">
    <property type="entry name" value="PTS_EIIB-like_sf"/>
</dbReference>
<dbReference type="GO" id="GO:0008982">
    <property type="term" value="F:protein-N(PI)-phosphohistidine-sugar phosphotransferase activity"/>
    <property type="evidence" value="ECO:0007669"/>
    <property type="project" value="InterPro"/>
</dbReference>
<dbReference type="PROSITE" id="PS51094">
    <property type="entry name" value="PTS_EIIA_TYPE_2"/>
    <property type="match status" value="1"/>
</dbReference>
<proteinExistence type="predicted"/>
<dbReference type="InterPro" id="IPR011608">
    <property type="entry name" value="PRD"/>
</dbReference>
<accession>A0A367CCX2</accession>
<keyword evidence="3" id="KW-0805">Transcription regulation</keyword>
<dbReference type="InterPro" id="IPR016152">
    <property type="entry name" value="PTrfase/Anion_transptr"/>
</dbReference>
<evidence type="ECO:0000259" key="8">
    <source>
        <dbReference type="PROSITE" id="PS51372"/>
    </source>
</evidence>